<dbReference type="SUPFAM" id="SSF55031">
    <property type="entry name" value="Bacterial exopeptidase dimerisation domain"/>
    <property type="match status" value="1"/>
</dbReference>
<feature type="chain" id="PRO_5045701322" evidence="6">
    <location>
        <begin position="23"/>
        <end position="464"/>
    </location>
</feature>
<keyword evidence="4" id="KW-0378">Hydrolase</keyword>
<dbReference type="Pfam" id="PF01546">
    <property type="entry name" value="Peptidase_M20"/>
    <property type="match status" value="1"/>
</dbReference>
<evidence type="ECO:0000256" key="2">
    <source>
        <dbReference type="ARBA" id="ARBA00022670"/>
    </source>
</evidence>
<sequence>MVRIRKALLAAAILGSSQAAHAAAPASDEAARALDLLKASIGFQTVQGNHQVPVYADYLKGALVKGGFAATDIVFTPIGETGTLELTWPGSDPALKPIIISDHMDVVAADPKDWTRDPFKPVVEDGYIFGRGAIDDKFDVSVVITALTTLKQQGFKPRRTIILALSGDEETDMHTAQALAQKLKGAEIVLNGDGGGGTLSEDGKPLLYGLQAGEKTYADFEISFTSPGGHSSRPGPVKDNPIYRVAKAIDNIAAYQFPPQSNELTIAYLGAMAKRTPGPVGEAMKRFAADPRDAAAAATLSAQPEYVGQVRTTCVATMLSGGHALNALPQKATVSVNCRIFPGVTVPDIEATLKQVVADPDAQFTVLGNPTASDASPLSPKIMAAVKKAVAANQPGVEIVPSMSAGASDSLYFRAVGIPSYGVSGAFMKPSDDFAHGLNERSPVAAIPGALRQWHSLLTTLAAE</sequence>
<comment type="similarity">
    <text evidence="1">Belongs to the peptidase M20A family.</text>
</comment>
<organism evidence="8 9">
    <name type="scientific">Sphingomonas abietis</name>
    <dbReference type="NCBI Taxonomy" id="3012344"/>
    <lineage>
        <taxon>Bacteria</taxon>
        <taxon>Pseudomonadati</taxon>
        <taxon>Pseudomonadota</taxon>
        <taxon>Alphaproteobacteria</taxon>
        <taxon>Sphingomonadales</taxon>
        <taxon>Sphingomonadaceae</taxon>
        <taxon>Sphingomonas</taxon>
    </lineage>
</organism>
<dbReference type="Pfam" id="PF07687">
    <property type="entry name" value="M20_dimer"/>
    <property type="match status" value="1"/>
</dbReference>
<dbReference type="Proteomes" id="UP001210865">
    <property type="component" value="Chromosome"/>
</dbReference>
<evidence type="ECO:0000256" key="5">
    <source>
        <dbReference type="ARBA" id="ARBA00022833"/>
    </source>
</evidence>
<dbReference type="EMBL" id="CP115174">
    <property type="protein sequence ID" value="WBO22050.1"/>
    <property type="molecule type" value="Genomic_DNA"/>
</dbReference>
<dbReference type="Gene3D" id="3.30.70.360">
    <property type="match status" value="1"/>
</dbReference>
<reference evidence="8 9" key="1">
    <citation type="submission" date="2022-12" db="EMBL/GenBank/DDBJ databases">
        <title>Sphingomonas abieness sp. nov., an endophytic bacterium isolated from Abies koreana.</title>
        <authorList>
            <person name="Jiang L."/>
            <person name="Lee J."/>
        </authorList>
    </citation>
    <scope>NUCLEOTIDE SEQUENCE [LARGE SCALE GENOMIC DNA]</scope>
    <source>
        <strain evidence="9">PAMB 00755</strain>
    </source>
</reference>
<dbReference type="RefSeq" id="WP_270076698.1">
    <property type="nucleotide sequence ID" value="NZ_CP115174.1"/>
</dbReference>
<gene>
    <name evidence="8" type="ORF">PBT88_18115</name>
</gene>
<dbReference type="SUPFAM" id="SSF53187">
    <property type="entry name" value="Zn-dependent exopeptidases"/>
    <property type="match status" value="1"/>
</dbReference>
<dbReference type="InterPro" id="IPR002933">
    <property type="entry name" value="Peptidase_M20"/>
</dbReference>
<dbReference type="PANTHER" id="PTHR45962">
    <property type="entry name" value="N-FATTY-ACYL-AMINO ACID SYNTHASE/HYDROLASE PM20D1"/>
    <property type="match status" value="1"/>
</dbReference>
<dbReference type="NCBIfam" id="NF006596">
    <property type="entry name" value="PRK09133.1"/>
    <property type="match status" value="1"/>
</dbReference>
<dbReference type="PANTHER" id="PTHR45962:SF1">
    <property type="entry name" value="N-FATTY-ACYL-AMINO ACID SYNTHASE_HYDROLASE PM20D1"/>
    <property type="match status" value="1"/>
</dbReference>
<name>A0ABY7NMJ3_9SPHN</name>
<evidence type="ECO:0000256" key="4">
    <source>
        <dbReference type="ARBA" id="ARBA00022801"/>
    </source>
</evidence>
<keyword evidence="5" id="KW-0862">Zinc</keyword>
<evidence type="ECO:0000256" key="6">
    <source>
        <dbReference type="SAM" id="SignalP"/>
    </source>
</evidence>
<accession>A0ABY7NMJ3</accession>
<evidence type="ECO:0000259" key="7">
    <source>
        <dbReference type="Pfam" id="PF07687"/>
    </source>
</evidence>
<keyword evidence="9" id="KW-1185">Reference proteome</keyword>
<keyword evidence="3" id="KW-0479">Metal-binding</keyword>
<evidence type="ECO:0000313" key="9">
    <source>
        <dbReference type="Proteomes" id="UP001210865"/>
    </source>
</evidence>
<evidence type="ECO:0000256" key="1">
    <source>
        <dbReference type="ARBA" id="ARBA00006247"/>
    </source>
</evidence>
<evidence type="ECO:0000256" key="3">
    <source>
        <dbReference type="ARBA" id="ARBA00022723"/>
    </source>
</evidence>
<feature type="domain" description="Peptidase M20 dimerisation" evidence="7">
    <location>
        <begin position="213"/>
        <end position="362"/>
    </location>
</feature>
<proteinExistence type="inferred from homology"/>
<keyword evidence="6" id="KW-0732">Signal</keyword>
<dbReference type="Gene3D" id="3.40.630.10">
    <property type="entry name" value="Zn peptidases"/>
    <property type="match status" value="1"/>
</dbReference>
<dbReference type="Gene3D" id="1.10.150.900">
    <property type="match status" value="1"/>
</dbReference>
<dbReference type="InterPro" id="IPR047177">
    <property type="entry name" value="Pept_M20A"/>
</dbReference>
<protein>
    <submittedName>
        <fullName evidence="8">M20/M25/M40 family metallo-hydrolase</fullName>
    </submittedName>
</protein>
<evidence type="ECO:0000313" key="8">
    <source>
        <dbReference type="EMBL" id="WBO22050.1"/>
    </source>
</evidence>
<dbReference type="InterPro" id="IPR036264">
    <property type="entry name" value="Bact_exopeptidase_dim_dom"/>
</dbReference>
<feature type="signal peptide" evidence="6">
    <location>
        <begin position="1"/>
        <end position="22"/>
    </location>
</feature>
<dbReference type="InterPro" id="IPR011650">
    <property type="entry name" value="Peptidase_M20_dimer"/>
</dbReference>
<keyword evidence="2" id="KW-0645">Protease</keyword>